<name>A0A917TF64_9BACI</name>
<dbReference type="SUPFAM" id="SSF54211">
    <property type="entry name" value="Ribosomal protein S5 domain 2-like"/>
    <property type="match status" value="1"/>
</dbReference>
<dbReference type="Pfam" id="PF05362">
    <property type="entry name" value="Lon_C"/>
    <property type="match status" value="1"/>
</dbReference>
<gene>
    <name evidence="5" type="primary">ylbL</name>
    <name evidence="5" type="ORF">GCM10011351_02920</name>
</gene>
<dbReference type="GO" id="GO:0004252">
    <property type="term" value="F:serine-type endopeptidase activity"/>
    <property type="evidence" value="ECO:0007669"/>
    <property type="project" value="UniProtKB-UniRule"/>
</dbReference>
<proteinExistence type="inferred from homology"/>
<keyword evidence="1" id="KW-0378">Hydrolase</keyword>
<dbReference type="AlphaFoldDB" id="A0A917TF64"/>
<evidence type="ECO:0000259" key="4">
    <source>
        <dbReference type="PROSITE" id="PS51786"/>
    </source>
</evidence>
<dbReference type="GO" id="GO:0005524">
    <property type="term" value="F:ATP binding"/>
    <property type="evidence" value="ECO:0007669"/>
    <property type="project" value="InterPro"/>
</dbReference>
<dbReference type="EMBL" id="BMLG01000001">
    <property type="protein sequence ID" value="GGM20497.1"/>
    <property type="molecule type" value="Genomic_DNA"/>
</dbReference>
<dbReference type="NCBIfam" id="NF041438">
    <property type="entry name" value="SepM_fam_S16"/>
    <property type="match status" value="1"/>
</dbReference>
<organism evidence="5 6">
    <name type="scientific">Paraliobacillus quinghaiensis</name>
    <dbReference type="NCBI Taxonomy" id="470815"/>
    <lineage>
        <taxon>Bacteria</taxon>
        <taxon>Bacillati</taxon>
        <taxon>Bacillota</taxon>
        <taxon>Bacilli</taxon>
        <taxon>Bacillales</taxon>
        <taxon>Bacillaceae</taxon>
        <taxon>Paraliobacillus</taxon>
    </lineage>
</organism>
<comment type="similarity">
    <text evidence="1">Belongs to the peptidase S16 family.</text>
</comment>
<accession>A0A917TF64</accession>
<reference evidence="5" key="1">
    <citation type="journal article" date="2014" name="Int. J. Syst. Evol. Microbiol.">
        <title>Complete genome sequence of Corynebacterium casei LMG S-19264T (=DSM 44701T), isolated from a smear-ripened cheese.</title>
        <authorList>
            <consortium name="US DOE Joint Genome Institute (JGI-PGF)"/>
            <person name="Walter F."/>
            <person name="Albersmeier A."/>
            <person name="Kalinowski J."/>
            <person name="Ruckert C."/>
        </authorList>
    </citation>
    <scope>NUCLEOTIDE SEQUENCE</scope>
    <source>
        <strain evidence="5">CGMCC 1.6333</strain>
    </source>
</reference>
<dbReference type="InterPro" id="IPR014721">
    <property type="entry name" value="Ribsml_uS5_D2-typ_fold_subgr"/>
</dbReference>
<feature type="active site" evidence="1">
    <location>
        <position position="280"/>
    </location>
</feature>
<protein>
    <recommendedName>
        <fullName evidence="1">endopeptidase La</fullName>
        <ecNumber evidence="1">3.4.21.53</ecNumber>
    </recommendedName>
</protein>
<keyword evidence="6" id="KW-1185">Reference proteome</keyword>
<dbReference type="InterPro" id="IPR027065">
    <property type="entry name" value="Lon_Prtase"/>
</dbReference>
<sequence length="338" mass="37257">MTWNKKKFFTYLALIISFSFLVSYQLPYYIYKPGGADALNPVVQVDDGYQSEGDMHLVTVSGGQATPIGYLWAMFNPYHDIKRLEDVFPEGVSREEYFQVQLQMMESSQQASKVVAYEAAGEEIEISYEGVYVVSVVDGMPAEGKLQTGDKITEVDNQSVKDAEGLIALVKEEEVGTDITVTIEREEEYLTETISLAPFPNKPEKIGIGIQLVTNREVTVDPELSFSSGDIGGPSAGLMFALEIYDQLTEEDLTNGYQIAGTGEISYEGDVLPIGGIDKKVVAAHEEGCNVFFAPYQNGIEDSNYQIAVETAEEIGTSMEIVPVDTFQDALTYLQTLQ</sequence>
<dbReference type="InterPro" id="IPR020568">
    <property type="entry name" value="Ribosomal_Su5_D2-typ_SF"/>
</dbReference>
<evidence type="ECO:0000313" key="6">
    <source>
        <dbReference type="Proteomes" id="UP000618460"/>
    </source>
</evidence>
<dbReference type="GO" id="GO:0030163">
    <property type="term" value="P:protein catabolic process"/>
    <property type="evidence" value="ECO:0007669"/>
    <property type="project" value="InterPro"/>
</dbReference>
<dbReference type="SUPFAM" id="SSF50156">
    <property type="entry name" value="PDZ domain-like"/>
    <property type="match status" value="1"/>
</dbReference>
<dbReference type="RefSeq" id="WP_117152990.1">
    <property type="nucleotide sequence ID" value="NZ_BMLG01000001.1"/>
</dbReference>
<dbReference type="Pfam" id="PF13180">
    <property type="entry name" value="PDZ_2"/>
    <property type="match status" value="1"/>
</dbReference>
<comment type="caution">
    <text evidence="5">The sequence shown here is derived from an EMBL/GenBank/DDBJ whole genome shotgun (WGS) entry which is preliminary data.</text>
</comment>
<dbReference type="SMART" id="SM00228">
    <property type="entry name" value="PDZ"/>
    <property type="match status" value="1"/>
</dbReference>
<keyword evidence="1" id="KW-0720">Serine protease</keyword>
<feature type="active site" evidence="1">
    <location>
        <position position="235"/>
    </location>
</feature>
<keyword evidence="2" id="KW-1133">Transmembrane helix</keyword>
<dbReference type="InterPro" id="IPR036034">
    <property type="entry name" value="PDZ_sf"/>
</dbReference>
<dbReference type="EC" id="3.4.21.53" evidence="1"/>
<evidence type="ECO:0000256" key="2">
    <source>
        <dbReference type="SAM" id="Phobius"/>
    </source>
</evidence>
<evidence type="ECO:0000313" key="5">
    <source>
        <dbReference type="EMBL" id="GGM20497.1"/>
    </source>
</evidence>
<keyword evidence="2" id="KW-0812">Transmembrane</keyword>
<reference evidence="5" key="2">
    <citation type="submission" date="2020-09" db="EMBL/GenBank/DDBJ databases">
        <authorList>
            <person name="Sun Q."/>
            <person name="Zhou Y."/>
        </authorList>
    </citation>
    <scope>NUCLEOTIDE SEQUENCE</scope>
    <source>
        <strain evidence="5">CGMCC 1.6333</strain>
    </source>
</reference>
<comment type="catalytic activity">
    <reaction evidence="1">
        <text>Hydrolysis of proteins in presence of ATP.</text>
        <dbReference type="EC" id="3.4.21.53"/>
    </reaction>
</comment>
<dbReference type="Gene3D" id="3.30.230.10">
    <property type="match status" value="1"/>
</dbReference>
<dbReference type="Proteomes" id="UP000618460">
    <property type="component" value="Unassembled WGS sequence"/>
</dbReference>
<dbReference type="GO" id="GO:0004176">
    <property type="term" value="F:ATP-dependent peptidase activity"/>
    <property type="evidence" value="ECO:0007669"/>
    <property type="project" value="UniProtKB-UniRule"/>
</dbReference>
<dbReference type="PANTHER" id="PTHR10046">
    <property type="entry name" value="ATP DEPENDENT LON PROTEASE FAMILY MEMBER"/>
    <property type="match status" value="1"/>
</dbReference>
<feature type="domain" description="Lon proteolytic" evidence="4">
    <location>
        <begin position="227"/>
        <end position="337"/>
    </location>
</feature>
<evidence type="ECO:0000256" key="1">
    <source>
        <dbReference type="PROSITE-ProRule" id="PRU01122"/>
    </source>
</evidence>
<dbReference type="PROSITE" id="PS50106">
    <property type="entry name" value="PDZ"/>
    <property type="match status" value="1"/>
</dbReference>
<feature type="domain" description="PDZ" evidence="3">
    <location>
        <begin position="99"/>
        <end position="187"/>
    </location>
</feature>
<dbReference type="OrthoDB" id="2356897at2"/>
<feature type="transmembrane region" description="Helical" evidence="2">
    <location>
        <begin position="12"/>
        <end position="31"/>
    </location>
</feature>
<dbReference type="GO" id="GO:0006508">
    <property type="term" value="P:proteolysis"/>
    <property type="evidence" value="ECO:0007669"/>
    <property type="project" value="UniProtKB-KW"/>
</dbReference>
<keyword evidence="1" id="KW-0645">Protease</keyword>
<dbReference type="InterPro" id="IPR008269">
    <property type="entry name" value="Lon_proteolytic"/>
</dbReference>
<evidence type="ECO:0000259" key="3">
    <source>
        <dbReference type="PROSITE" id="PS50106"/>
    </source>
</evidence>
<keyword evidence="2" id="KW-0472">Membrane</keyword>
<dbReference type="InterPro" id="IPR001478">
    <property type="entry name" value="PDZ"/>
</dbReference>
<dbReference type="PROSITE" id="PS51786">
    <property type="entry name" value="LON_PROTEOLYTIC"/>
    <property type="match status" value="1"/>
</dbReference>